<dbReference type="Proteomes" id="UP000693972">
    <property type="component" value="Unassembled WGS sequence"/>
</dbReference>
<dbReference type="Pfam" id="PF13641">
    <property type="entry name" value="Glyco_tranf_2_3"/>
    <property type="match status" value="1"/>
</dbReference>
<dbReference type="InterPro" id="IPR007831">
    <property type="entry name" value="T2SS_GspE_N"/>
</dbReference>
<dbReference type="RefSeq" id="WP_257894711.1">
    <property type="nucleotide sequence ID" value="NZ_JAIMBW010000001.1"/>
</dbReference>
<evidence type="ECO:0000256" key="3">
    <source>
        <dbReference type="ARBA" id="ARBA00022679"/>
    </source>
</evidence>
<dbReference type="InterPro" id="IPR029044">
    <property type="entry name" value="Nucleotide-diphossugar_trans"/>
</dbReference>
<organism evidence="6">
    <name type="scientific">Gymnodinialimonas phycosphaerae</name>
    <dbReference type="NCBI Taxonomy" id="2841589"/>
    <lineage>
        <taxon>Bacteria</taxon>
        <taxon>Pseudomonadati</taxon>
        <taxon>Pseudomonadota</taxon>
        <taxon>Alphaproteobacteria</taxon>
        <taxon>Rhodobacterales</taxon>
        <taxon>Paracoccaceae</taxon>
        <taxon>Gymnodinialimonas</taxon>
    </lineage>
</organism>
<dbReference type="SUPFAM" id="SSF160246">
    <property type="entry name" value="EspE N-terminal domain-like"/>
    <property type="match status" value="1"/>
</dbReference>
<evidence type="ECO:0000256" key="2">
    <source>
        <dbReference type="ARBA" id="ARBA00022676"/>
    </source>
</evidence>
<dbReference type="EC" id="2.4.-.-" evidence="6"/>
<proteinExistence type="inferred from homology"/>
<dbReference type="AlphaFoldDB" id="A0A975YFX1"/>
<dbReference type="EMBL" id="CP078073">
    <property type="protein sequence ID" value="QXL87864.1"/>
    <property type="molecule type" value="Genomic_DNA"/>
</dbReference>
<accession>A0A975YFX1</accession>
<feature type="transmembrane region" description="Helical" evidence="4">
    <location>
        <begin position="475"/>
        <end position="496"/>
    </location>
</feature>
<evidence type="ECO:0000313" key="7">
    <source>
        <dbReference type="Proteomes" id="UP000693972"/>
    </source>
</evidence>
<feature type="transmembrane region" description="Helical" evidence="4">
    <location>
        <begin position="179"/>
        <end position="198"/>
    </location>
</feature>
<protein>
    <submittedName>
        <fullName evidence="6">Glycosyltransferase</fullName>
        <ecNumber evidence="6">2.4.-.-</ecNumber>
    </submittedName>
</protein>
<evidence type="ECO:0000313" key="6">
    <source>
        <dbReference type="EMBL" id="QXL87864.1"/>
    </source>
</evidence>
<gene>
    <name evidence="6" type="ORF">KUL25_21105</name>
</gene>
<evidence type="ECO:0000256" key="1">
    <source>
        <dbReference type="ARBA" id="ARBA00006739"/>
    </source>
</evidence>
<keyword evidence="2 6" id="KW-0328">Glycosyltransferase</keyword>
<feature type="transmembrane region" description="Helical" evidence="4">
    <location>
        <begin position="516"/>
        <end position="538"/>
    </location>
</feature>
<evidence type="ECO:0000259" key="5">
    <source>
        <dbReference type="Pfam" id="PF05157"/>
    </source>
</evidence>
<dbReference type="Pfam" id="PF05157">
    <property type="entry name" value="MshEN"/>
    <property type="match status" value="1"/>
</dbReference>
<dbReference type="EMBL" id="JAIMBW010000001">
    <property type="protein sequence ID" value="MBY4895268.1"/>
    <property type="molecule type" value="Genomic_DNA"/>
</dbReference>
<dbReference type="SUPFAM" id="SSF53448">
    <property type="entry name" value="Nucleotide-diphospho-sugar transferases"/>
    <property type="match status" value="1"/>
</dbReference>
<dbReference type="GO" id="GO:0016757">
    <property type="term" value="F:glycosyltransferase activity"/>
    <property type="evidence" value="ECO:0007669"/>
    <property type="project" value="UniProtKB-KW"/>
</dbReference>
<keyword evidence="4" id="KW-0812">Transmembrane</keyword>
<dbReference type="PANTHER" id="PTHR43630:SF1">
    <property type="entry name" value="POLY-BETA-1,6-N-ACETYL-D-GLUCOSAMINE SYNTHASE"/>
    <property type="match status" value="1"/>
</dbReference>
<keyword evidence="3 6" id="KW-0808">Transferase</keyword>
<dbReference type="InterPro" id="IPR037257">
    <property type="entry name" value="T2SS_E_N_sf"/>
</dbReference>
<sequence>MRGLVSPAEMEAALGAVRGTPLSLGQILTAQGAISEAELLSALAQVYNVGIADLSGEPPDPSLAKYLPAHAAITTEAVIWKRAGSALVIATSRPDRVQTLRALLPDGQRIVTVLASRNQITEAQRGLYGAHLAREAEGRAPARHSCRSWRGGPLGLGILAATILALTAFLLAPVILAKVFFGLAIFVFIANCALKFAAFAQSVRGATQAPPQPAATAQFLRNPNVSIIVPLFREPEVAGALVDRLRQIDYPRERLDVILAVEEDDPLTLTALQAGTLPAWMRAVVVPRGSPQTKPRALNYALNYARGDIVGIYDAEDRPEPDQIHRVVQRFAEVPQDVACLQGRLDYYNARHNWLSRLFTVEYAAWFRVLLPGVQRMGLVVPLGGTTVFLRRSVLEAVGAWDAHNVTEDAELGLRLARAGYQTEIVETTTFEEANAATLPWIKQRSRWLKGYLMTYGAAMRRPGVLLNELGAWRFFWLQIQFGGAVLGFLTAPLLWSFTLKPFGVWHPLDSVLSPAAYGALAAVMLTGLFGSIAISLYACRAKHLRHLRPISPLVEPYYLFGTIAAWIGLFELMAKPFFWAKTTHGGFGANQAEPEDQPRCASSRRRT</sequence>
<keyword evidence="7" id="KW-1185">Reference proteome</keyword>
<feature type="transmembrane region" description="Helical" evidence="4">
    <location>
        <begin position="558"/>
        <end position="579"/>
    </location>
</feature>
<keyword evidence="4" id="KW-0472">Membrane</keyword>
<keyword evidence="4" id="KW-1133">Transmembrane helix</keyword>
<feature type="transmembrane region" description="Helical" evidence="4">
    <location>
        <begin position="153"/>
        <end position="173"/>
    </location>
</feature>
<reference evidence="6 7" key="1">
    <citation type="submission" date="2021-07" db="EMBL/GenBank/DDBJ databases">
        <title>Karlodiniumbacter phycospheric gen. nov., sp. nov., a phycosphere bacterium isolated from karlodinium veneficum.</title>
        <authorList>
            <person name="Peng Y."/>
            <person name="Jiang L."/>
            <person name="Lee J."/>
        </authorList>
    </citation>
    <scope>NUCLEOTIDE SEQUENCE</scope>
    <source>
        <strain evidence="6 7">N5</strain>
    </source>
</reference>
<dbReference type="Gene3D" id="3.90.550.10">
    <property type="entry name" value="Spore Coat Polysaccharide Biosynthesis Protein SpsA, Chain A"/>
    <property type="match status" value="1"/>
</dbReference>
<feature type="domain" description="Type II secretion system protein GspE N-terminal" evidence="5">
    <location>
        <begin position="47"/>
        <end position="131"/>
    </location>
</feature>
<evidence type="ECO:0000256" key="4">
    <source>
        <dbReference type="SAM" id="Phobius"/>
    </source>
</evidence>
<dbReference type="PANTHER" id="PTHR43630">
    <property type="entry name" value="POLY-BETA-1,6-N-ACETYL-D-GLUCOSAMINE SYNTHASE"/>
    <property type="match status" value="1"/>
</dbReference>
<name>A0A975YFX1_9RHOB</name>
<comment type="similarity">
    <text evidence="1">Belongs to the glycosyltransferase 2 family.</text>
</comment>